<dbReference type="OrthoDB" id="9810447at2"/>
<gene>
    <name evidence="6" type="ORF">EKH83_12755</name>
    <name evidence="5" type="ORF">F1649_18685</name>
</gene>
<accession>A0A4Q0M7E2</accession>
<dbReference type="SUPFAM" id="SSF55874">
    <property type="entry name" value="ATPase domain of HSP90 chaperone/DNA topoisomerase II/histidine kinase"/>
    <property type="match status" value="1"/>
</dbReference>
<sequence>MTRLKPKQKETLPFKLLAMISHDIKIPLDNFAAYLADLPMSKPLQTGGDEIVEGLTSYVNSCRSLMDNVLFWARLHLNGYGIISQPALLRLQTDLIILSLKHQALSKRLNISNKIPEMPQVKINLSVFEFVLRNLLNNSIKFTPASGHIEIRSRTGRDSITVSVSDSGPGISADKLERIFSARKAISSSVNGSGIGLILCNDLLNICGGRIWSESTEGKGATFHFSIPAEY</sequence>
<dbReference type="InterPro" id="IPR005467">
    <property type="entry name" value="His_kinase_dom"/>
</dbReference>
<keyword evidence="3" id="KW-0597">Phosphoprotein</keyword>
<dbReference type="AlphaFoldDB" id="A0A4Q0M7E2"/>
<comment type="caution">
    <text evidence="6">The sequence shown here is derived from an EMBL/GenBank/DDBJ whole genome shotgun (WGS) entry which is preliminary data.</text>
</comment>
<dbReference type="InterPro" id="IPR004358">
    <property type="entry name" value="Sig_transdc_His_kin-like_C"/>
</dbReference>
<dbReference type="InterPro" id="IPR036890">
    <property type="entry name" value="HATPase_C_sf"/>
</dbReference>
<dbReference type="InterPro" id="IPR003594">
    <property type="entry name" value="HATPase_dom"/>
</dbReference>
<name>A0A4Q0M7E2_9SPHI</name>
<dbReference type="EC" id="2.7.13.3" evidence="2"/>
<dbReference type="SMART" id="SM00387">
    <property type="entry name" value="HATPase_c"/>
    <property type="match status" value="1"/>
</dbReference>
<dbReference type="PRINTS" id="PR00344">
    <property type="entry name" value="BCTRLSENSOR"/>
</dbReference>
<proteinExistence type="predicted"/>
<dbReference type="EMBL" id="VWNE01000036">
    <property type="protein sequence ID" value="KAA8477580.1"/>
    <property type="molecule type" value="Genomic_DNA"/>
</dbReference>
<evidence type="ECO:0000256" key="3">
    <source>
        <dbReference type="ARBA" id="ARBA00022553"/>
    </source>
</evidence>
<evidence type="ECO:0000259" key="4">
    <source>
        <dbReference type="PROSITE" id="PS50109"/>
    </source>
</evidence>
<dbReference type="PANTHER" id="PTHR43547">
    <property type="entry name" value="TWO-COMPONENT HISTIDINE KINASE"/>
    <property type="match status" value="1"/>
</dbReference>
<comment type="catalytic activity">
    <reaction evidence="1">
        <text>ATP + protein L-histidine = ADP + protein N-phospho-L-histidine.</text>
        <dbReference type="EC" id="2.7.13.3"/>
    </reaction>
</comment>
<dbReference type="EMBL" id="RXOC01000008">
    <property type="protein sequence ID" value="RXF69020.1"/>
    <property type="molecule type" value="Genomic_DNA"/>
</dbReference>
<dbReference type="Gene3D" id="3.30.565.10">
    <property type="entry name" value="Histidine kinase-like ATPase, C-terminal domain"/>
    <property type="match status" value="1"/>
</dbReference>
<protein>
    <recommendedName>
        <fullName evidence="2">histidine kinase</fullName>
        <ecNumber evidence="2">2.7.13.3</ecNumber>
    </recommendedName>
</protein>
<dbReference type="PROSITE" id="PS50109">
    <property type="entry name" value="HIS_KIN"/>
    <property type="match status" value="1"/>
</dbReference>
<dbReference type="GO" id="GO:0000155">
    <property type="term" value="F:phosphorelay sensor kinase activity"/>
    <property type="evidence" value="ECO:0007669"/>
    <property type="project" value="TreeGrafter"/>
</dbReference>
<evidence type="ECO:0000313" key="8">
    <source>
        <dbReference type="Proteomes" id="UP000322918"/>
    </source>
</evidence>
<evidence type="ECO:0000313" key="7">
    <source>
        <dbReference type="Proteomes" id="UP000290848"/>
    </source>
</evidence>
<organism evidence="6 7">
    <name type="scientific">Arcticibacter tournemirensis</name>
    <dbReference type="NCBI Taxonomy" id="699437"/>
    <lineage>
        <taxon>Bacteria</taxon>
        <taxon>Pseudomonadati</taxon>
        <taxon>Bacteroidota</taxon>
        <taxon>Sphingobacteriia</taxon>
        <taxon>Sphingobacteriales</taxon>
        <taxon>Sphingobacteriaceae</taxon>
        <taxon>Arcticibacter</taxon>
    </lineage>
</organism>
<dbReference type="Proteomes" id="UP000322918">
    <property type="component" value="Unassembled WGS sequence"/>
</dbReference>
<keyword evidence="8" id="KW-1185">Reference proteome</keyword>
<feature type="domain" description="Histidine kinase" evidence="4">
    <location>
        <begin position="19"/>
        <end position="231"/>
    </location>
</feature>
<keyword evidence="6" id="KW-0418">Kinase</keyword>
<evidence type="ECO:0000313" key="6">
    <source>
        <dbReference type="EMBL" id="RXF69020.1"/>
    </source>
</evidence>
<evidence type="ECO:0000256" key="1">
    <source>
        <dbReference type="ARBA" id="ARBA00000085"/>
    </source>
</evidence>
<reference evidence="6 7" key="1">
    <citation type="submission" date="2018-12" db="EMBL/GenBank/DDBJ databases">
        <title>The Draft Genome Sequence of the Soil Bacterium Pedobacter tournemirensis R1.</title>
        <authorList>
            <person name="He J."/>
        </authorList>
    </citation>
    <scope>NUCLEOTIDE SEQUENCE [LARGE SCALE GENOMIC DNA]</scope>
    <source>
        <strain evidence="6 7">R1</strain>
    </source>
</reference>
<dbReference type="PANTHER" id="PTHR43547:SF2">
    <property type="entry name" value="HYBRID SIGNAL TRANSDUCTION HISTIDINE KINASE C"/>
    <property type="match status" value="1"/>
</dbReference>
<dbReference type="Proteomes" id="UP000290848">
    <property type="component" value="Unassembled WGS sequence"/>
</dbReference>
<evidence type="ECO:0000313" key="5">
    <source>
        <dbReference type="EMBL" id="KAA8477580.1"/>
    </source>
</evidence>
<evidence type="ECO:0000256" key="2">
    <source>
        <dbReference type="ARBA" id="ARBA00012438"/>
    </source>
</evidence>
<dbReference type="RefSeq" id="WP_128769829.1">
    <property type="nucleotide sequence ID" value="NZ_RXOC01000008.1"/>
</dbReference>
<dbReference type="Pfam" id="PF02518">
    <property type="entry name" value="HATPase_c"/>
    <property type="match status" value="1"/>
</dbReference>
<reference evidence="5 8" key="2">
    <citation type="submission" date="2019-09" db="EMBL/GenBank/DDBJ databases">
        <title>Pararcticibacter amylolyticus gen. nov., sp. nov., isolated from a rottenly hemp rope, and reclassification of Pedobacter tournemirensis as Pararcticibacter tournemirensis comb. nov.</title>
        <authorList>
            <person name="Cai Y."/>
        </authorList>
    </citation>
    <scope>NUCLEOTIDE SEQUENCE [LARGE SCALE GENOMIC DNA]</scope>
    <source>
        <strain evidence="5 8">TF5-37.2-LB10</strain>
    </source>
</reference>
<keyword evidence="6" id="KW-0808">Transferase</keyword>